<keyword evidence="1" id="KW-0732">Signal</keyword>
<dbReference type="EMBL" id="JAAGNZ010000005">
    <property type="protein sequence ID" value="NEU70499.1"/>
    <property type="molecule type" value="Genomic_DNA"/>
</dbReference>
<reference evidence="2 3" key="1">
    <citation type="submission" date="2020-02" db="EMBL/GenBank/DDBJ databases">
        <title>Draft genome sequence of two Spirosoma agri KCTC 52727 and Spirosoma terrae KCTC 52035.</title>
        <authorList>
            <person name="Rojas J."/>
            <person name="Ambika Manirajan B."/>
            <person name="Ratering S."/>
            <person name="Suarez C."/>
            <person name="Schnell S."/>
        </authorList>
    </citation>
    <scope>NUCLEOTIDE SEQUENCE [LARGE SCALE GENOMIC DNA]</scope>
    <source>
        <strain evidence="2 3">KCTC 52727</strain>
    </source>
</reference>
<dbReference type="Pfam" id="PF13585">
    <property type="entry name" value="CHU_C"/>
    <property type="match status" value="1"/>
</dbReference>
<dbReference type="Proteomes" id="UP000477386">
    <property type="component" value="Unassembled WGS sequence"/>
</dbReference>
<keyword evidence="3" id="KW-1185">Reference proteome</keyword>
<feature type="chain" id="PRO_5027000977" evidence="1">
    <location>
        <begin position="23"/>
        <end position="508"/>
    </location>
</feature>
<dbReference type="InterPro" id="IPR026341">
    <property type="entry name" value="T9SS_type_B"/>
</dbReference>
<organism evidence="2 3">
    <name type="scientific">Spirosoma agri</name>
    <dbReference type="NCBI Taxonomy" id="1987381"/>
    <lineage>
        <taxon>Bacteria</taxon>
        <taxon>Pseudomonadati</taxon>
        <taxon>Bacteroidota</taxon>
        <taxon>Cytophagia</taxon>
        <taxon>Cytophagales</taxon>
        <taxon>Cytophagaceae</taxon>
        <taxon>Spirosoma</taxon>
    </lineage>
</organism>
<feature type="signal peptide" evidence="1">
    <location>
        <begin position="1"/>
        <end position="22"/>
    </location>
</feature>
<evidence type="ECO:0000256" key="1">
    <source>
        <dbReference type="SAM" id="SignalP"/>
    </source>
</evidence>
<gene>
    <name evidence="2" type="ORF">GK091_26775</name>
</gene>
<evidence type="ECO:0000313" key="3">
    <source>
        <dbReference type="Proteomes" id="UP000477386"/>
    </source>
</evidence>
<sequence>MARQSTWLLILALALFCIQANGQNLVPNGSFEQYAQCPQQDNLLSEAVPWYNPSRATPDFYHECFKSGQMALSPHTGQGLAHLFLDRGWSEYMAVPLLKPLEANQCYSFEMYVALETPNKLLPQTLGAYFSTQPVTTTTTELFAVNPQFIESQLTANTPALRWQRVSGSITAKGGEKYVTIGSFFKSPPQLGFYYLFIDDVSLLPVKLDLGRDTTLCGRASTYSLSAKTPGAIDYLWNDGTISPTLLVTKAGTYSVKVTTPCKILYDTISINYSLDFNLGPDTTLCTGQTLTLSVPSSASSTYSWQNGSSLNTFPVSQAGRYTVRVTQANCTVTDSIQVRYTEPPQLDLGQDIELCGAERFTIQPTVAKGQFAWQDLFAEQSRTVTNSGVFRATVRNECATVTDSIVISYGACDCVLYTPDSFTPNGDGSNDTFSAYGCGDISIQSLSVFNRWGELIFTTTTPPFQWDGYVQGVACPTGVYAWHIDYRLSQRNKVTPGQRQGSVYVLH</sequence>
<evidence type="ECO:0000313" key="2">
    <source>
        <dbReference type="EMBL" id="NEU70499.1"/>
    </source>
</evidence>
<dbReference type="Gene3D" id="2.60.120.260">
    <property type="entry name" value="Galactose-binding domain-like"/>
    <property type="match status" value="1"/>
</dbReference>
<name>A0A6M0IQB0_9BACT</name>
<accession>A0A6M0IQB0</accession>
<comment type="caution">
    <text evidence="2">The sequence shown here is derived from an EMBL/GenBank/DDBJ whole genome shotgun (WGS) entry which is preliminary data.</text>
</comment>
<proteinExistence type="predicted"/>
<dbReference type="NCBIfam" id="TIGR04131">
    <property type="entry name" value="Bac_Flav_CTERM"/>
    <property type="match status" value="1"/>
</dbReference>
<dbReference type="AlphaFoldDB" id="A0A6M0IQB0"/>
<dbReference type="RefSeq" id="WP_164043808.1">
    <property type="nucleotide sequence ID" value="NZ_JAAGNZ010000005.1"/>
</dbReference>
<protein>
    <submittedName>
        <fullName evidence="2">Gliding motility-associated C-terminal domain-containing protein</fullName>
    </submittedName>
</protein>